<dbReference type="OrthoDB" id="2697500at2"/>
<sequence>MRLNKGNDFFNQMMFGKREEKEKAEEKEVKDEQKDPDSIDYNHVMNQIGEIMNSLDEIKPALKEFAPLFNSIKKKIGK</sequence>
<feature type="region of interest" description="Disordered" evidence="1">
    <location>
        <begin position="1"/>
        <end position="40"/>
    </location>
</feature>
<reference evidence="3" key="1">
    <citation type="submission" date="2015-08" db="EMBL/GenBank/DDBJ databases">
        <title>Genome sequencing project for genomic taxonomy and phylogenomics of Bacillus-like bacteria.</title>
        <authorList>
            <person name="Liu B."/>
            <person name="Wang J."/>
            <person name="Zhu Y."/>
            <person name="Liu G."/>
            <person name="Chen Q."/>
            <person name="Chen Z."/>
            <person name="Lan J."/>
            <person name="Che J."/>
            <person name="Ge C."/>
            <person name="Shi H."/>
            <person name="Pan Z."/>
            <person name="Liu X."/>
        </authorList>
    </citation>
    <scope>NUCLEOTIDE SEQUENCE [LARGE SCALE GENOMIC DNA]</scope>
    <source>
        <strain evidence="3">FJAT-4402</strain>
    </source>
</reference>
<dbReference type="EMBL" id="CP012600">
    <property type="protein sequence ID" value="ALC80721.1"/>
    <property type="molecule type" value="Genomic_DNA"/>
</dbReference>
<dbReference type="AlphaFoldDB" id="A0A0M4FPD1"/>
<keyword evidence="3" id="KW-1185">Reference proteome</keyword>
<dbReference type="STRING" id="1441095.AM592_03295"/>
<dbReference type="PATRIC" id="fig|1441095.3.peg.719"/>
<feature type="compositionally biased region" description="Basic and acidic residues" evidence="1">
    <location>
        <begin position="16"/>
        <end position="37"/>
    </location>
</feature>
<gene>
    <name evidence="2" type="ORF">AM592_03295</name>
</gene>
<organism evidence="2 3">
    <name type="scientific">Bacillus gobiensis</name>
    <dbReference type="NCBI Taxonomy" id="1441095"/>
    <lineage>
        <taxon>Bacteria</taxon>
        <taxon>Bacillati</taxon>
        <taxon>Bacillota</taxon>
        <taxon>Bacilli</taxon>
        <taxon>Bacillales</taxon>
        <taxon>Bacillaceae</taxon>
        <taxon>Bacillus</taxon>
    </lineage>
</organism>
<evidence type="ECO:0000313" key="2">
    <source>
        <dbReference type="EMBL" id="ALC80721.1"/>
    </source>
</evidence>
<evidence type="ECO:0000313" key="3">
    <source>
        <dbReference type="Proteomes" id="UP000067625"/>
    </source>
</evidence>
<name>A0A0M4FPD1_9BACI</name>
<reference evidence="2 3" key="2">
    <citation type="journal article" date="2016" name="Int. J. Syst. Evol. Microbiol.">
        <title>Bacillus gobiensis sp. nov., isolated from a soil sample.</title>
        <authorList>
            <person name="Liu B."/>
            <person name="Liu G.H."/>
            <person name="Cetin S."/>
            <person name="Schumann P."/>
            <person name="Pan Z.Z."/>
            <person name="Chen Q.Q."/>
        </authorList>
    </citation>
    <scope>NUCLEOTIDE SEQUENCE [LARGE SCALE GENOMIC DNA]</scope>
    <source>
        <strain evidence="2 3">FJAT-4402</strain>
    </source>
</reference>
<protein>
    <submittedName>
        <fullName evidence="2">Uncharacterized protein</fullName>
    </submittedName>
</protein>
<proteinExistence type="predicted"/>
<evidence type="ECO:0000256" key="1">
    <source>
        <dbReference type="SAM" id="MobiDB-lite"/>
    </source>
</evidence>
<dbReference type="Proteomes" id="UP000067625">
    <property type="component" value="Chromosome"/>
</dbReference>
<accession>A0A0M4FPD1</accession>